<gene>
    <name evidence="3" type="primary">celA2b</name>
    <name evidence="3" type="ORF">ERS007703_03491</name>
</gene>
<evidence type="ECO:0000313" key="3">
    <source>
        <dbReference type="EMBL" id="COW36217.1"/>
    </source>
</evidence>
<keyword evidence="2" id="KW-0624">Polysaccharide degradation</keyword>
<dbReference type="EC" id="3.2.1.4" evidence="3"/>
<protein>
    <submittedName>
        <fullName evidence="3">Cellulase</fullName>
        <ecNumber evidence="3">3.2.1.4</ecNumber>
    </submittedName>
</protein>
<keyword evidence="2 3" id="KW-0326">Glycosidase</keyword>
<dbReference type="STRING" id="1806.RN08_1224"/>
<keyword evidence="2 3" id="KW-0378">Hydrolase</keyword>
<accession>A0A0U0S0B7</accession>
<name>A0A0U0S0B7_MYCTX</name>
<comment type="similarity">
    <text evidence="1 2">Belongs to the glycosyl hydrolase 12 (cellulase H) family.</text>
</comment>
<dbReference type="GO" id="GO:0000272">
    <property type="term" value="P:polysaccharide catabolic process"/>
    <property type="evidence" value="ECO:0007669"/>
    <property type="project" value="UniProtKB-KW"/>
</dbReference>
<dbReference type="GO" id="GO:0008810">
    <property type="term" value="F:cellulase activity"/>
    <property type="evidence" value="ECO:0007669"/>
    <property type="project" value="UniProtKB-EC"/>
</dbReference>
<dbReference type="EMBL" id="CSAE01000480">
    <property type="protein sequence ID" value="COW36217.1"/>
    <property type="molecule type" value="Genomic_DNA"/>
</dbReference>
<dbReference type="InterPro" id="IPR013319">
    <property type="entry name" value="GH11/12"/>
</dbReference>
<organism evidence="3 4">
    <name type="scientific">Mycobacterium tuberculosis</name>
    <dbReference type="NCBI Taxonomy" id="1773"/>
    <lineage>
        <taxon>Bacteria</taxon>
        <taxon>Bacillati</taxon>
        <taxon>Actinomycetota</taxon>
        <taxon>Actinomycetes</taxon>
        <taxon>Mycobacteriales</taxon>
        <taxon>Mycobacteriaceae</taxon>
        <taxon>Mycobacterium</taxon>
        <taxon>Mycobacterium tuberculosis complex</taxon>
    </lineage>
</organism>
<dbReference type="PANTHER" id="PTHR34002:SF9">
    <property type="entry name" value="XYLOGLUCAN-SPECIFIC ENDO-BETA-1,4-GLUCANASE A"/>
    <property type="match status" value="1"/>
</dbReference>
<evidence type="ECO:0000313" key="4">
    <source>
        <dbReference type="Proteomes" id="UP000038802"/>
    </source>
</evidence>
<reference evidence="4" key="1">
    <citation type="submission" date="2015-03" db="EMBL/GenBank/DDBJ databases">
        <authorList>
            <consortium name="Pathogen Informatics"/>
        </authorList>
    </citation>
    <scope>NUCLEOTIDE SEQUENCE [LARGE SCALE GENOMIC DNA]</scope>
    <source>
        <strain evidence="4">K00500041</strain>
    </source>
</reference>
<dbReference type="Pfam" id="PF01670">
    <property type="entry name" value="Glyco_hydro_12"/>
    <property type="match status" value="2"/>
</dbReference>
<dbReference type="SUPFAM" id="SSF49899">
    <property type="entry name" value="Concanavalin A-like lectins/glucanases"/>
    <property type="match status" value="1"/>
</dbReference>
<dbReference type="InterPro" id="IPR013320">
    <property type="entry name" value="ConA-like_dom_sf"/>
</dbReference>
<proteinExistence type="inferred from homology"/>
<keyword evidence="2" id="KW-0119">Carbohydrate metabolism</keyword>
<sequence length="171" mass="18728">MGTNLPTEVGQILSAPTSIDYNYPTTGVWDASYDICLDSTPKTTGVNQQEIMIWFNHQGSIQPVGSPVGNTTIEGKNFVVWDGSNGMNNAMAYVATEPIEVWSFDVMSFVDHTATMEPIEVWSFDVMSFVDHTATMEPITDSWYLTSIRAGLEPWSDGVGLGVDSFSAKVN</sequence>
<dbReference type="Gene3D" id="2.60.120.180">
    <property type="match status" value="2"/>
</dbReference>
<dbReference type="PANTHER" id="PTHR34002">
    <property type="entry name" value="BLR1656 PROTEIN"/>
    <property type="match status" value="1"/>
</dbReference>
<evidence type="ECO:0000256" key="1">
    <source>
        <dbReference type="ARBA" id="ARBA00005519"/>
    </source>
</evidence>
<dbReference type="AlphaFoldDB" id="A0A0U0S0B7"/>
<dbReference type="Proteomes" id="UP000038802">
    <property type="component" value="Unassembled WGS sequence"/>
</dbReference>
<evidence type="ECO:0000256" key="2">
    <source>
        <dbReference type="RuleBase" id="RU361163"/>
    </source>
</evidence>
<dbReference type="InterPro" id="IPR002594">
    <property type="entry name" value="GH12"/>
</dbReference>